<feature type="transmembrane region" description="Helical" evidence="1">
    <location>
        <begin position="287"/>
        <end position="305"/>
    </location>
</feature>
<organism evidence="4 5">
    <name type="scientific">Fragilariopsis cylindrus CCMP1102</name>
    <dbReference type="NCBI Taxonomy" id="635003"/>
    <lineage>
        <taxon>Eukaryota</taxon>
        <taxon>Sar</taxon>
        <taxon>Stramenopiles</taxon>
        <taxon>Ochrophyta</taxon>
        <taxon>Bacillariophyta</taxon>
        <taxon>Bacillariophyceae</taxon>
        <taxon>Bacillariophycidae</taxon>
        <taxon>Bacillariales</taxon>
        <taxon>Bacillariaceae</taxon>
        <taxon>Fragilariopsis</taxon>
    </lineage>
</organism>
<dbReference type="InterPro" id="IPR015525">
    <property type="entry name" value="BRCA2"/>
</dbReference>
<dbReference type="GO" id="GO:0006355">
    <property type="term" value="P:regulation of DNA-templated transcription"/>
    <property type="evidence" value="ECO:0007669"/>
    <property type="project" value="TreeGrafter"/>
</dbReference>
<keyword evidence="1" id="KW-0812">Transmembrane</keyword>
<dbReference type="KEGG" id="fcy:FRACYDRAFT_183976"/>
<keyword evidence="5" id="KW-1185">Reference proteome</keyword>
<sequence>MELIREALITNGCDSNRIKDSWIRNHTRWIVWKLASYERSFSRFLGGNHLTYQMLIQNLTSRFQKELIEGVRPTIRKILNRDIAPSKMMCLVVCRIIPSTKSKSNDTPQPLKIVELSDGWYSVKGCLDKKMSEYIDVGLITVGTKLLVSNARLMGLKEGVDPLDEGDGTSCENCEGALQLTANACRLAGWNAKLGFVKATNNERMSNGRLLVKRISDAVPGGGDIPAIRLFIQRVYPMLYYEKSEHSSQVLTVQEEEALRREFESRKLKVMERLTDRLQAEVEQVRIYIYIYIYIYMCVCVYILYI</sequence>
<dbReference type="InterPro" id="IPR012340">
    <property type="entry name" value="NA-bd_OB-fold"/>
</dbReference>
<evidence type="ECO:0000313" key="5">
    <source>
        <dbReference type="Proteomes" id="UP000095751"/>
    </source>
</evidence>
<accession>A0A1E7FGM8</accession>
<dbReference type="Proteomes" id="UP000095751">
    <property type="component" value="Unassembled WGS sequence"/>
</dbReference>
<evidence type="ECO:0000259" key="2">
    <source>
        <dbReference type="Pfam" id="PF09103"/>
    </source>
</evidence>
<dbReference type="SUPFAM" id="SSF50249">
    <property type="entry name" value="Nucleic acid-binding proteins"/>
    <property type="match status" value="1"/>
</dbReference>
<evidence type="ECO:0000259" key="3">
    <source>
        <dbReference type="Pfam" id="PF09169"/>
    </source>
</evidence>
<protein>
    <submittedName>
        <fullName evidence="4">Nucleic acid-binding protein</fullName>
    </submittedName>
</protein>
<keyword evidence="1" id="KW-0472">Membrane</keyword>
<feature type="domain" description="Breast cancer type 2 susceptibility protein helical" evidence="3">
    <location>
        <begin position="2"/>
        <end position="66"/>
    </location>
</feature>
<evidence type="ECO:0000256" key="1">
    <source>
        <dbReference type="SAM" id="Phobius"/>
    </source>
</evidence>
<dbReference type="GO" id="GO:0000724">
    <property type="term" value="P:double-strand break repair via homologous recombination"/>
    <property type="evidence" value="ECO:0007669"/>
    <property type="project" value="InterPro"/>
</dbReference>
<evidence type="ECO:0000313" key="4">
    <source>
        <dbReference type="EMBL" id="OEU17322.1"/>
    </source>
</evidence>
<dbReference type="InterPro" id="IPR036315">
    <property type="entry name" value="BRCA2_hlx_sf"/>
</dbReference>
<dbReference type="OrthoDB" id="207430at2759"/>
<dbReference type="InterPro" id="IPR015187">
    <property type="entry name" value="BRCA2_OB_1"/>
</dbReference>
<dbReference type="Pfam" id="PF09169">
    <property type="entry name" value="BRCA-2_helical"/>
    <property type="match status" value="1"/>
</dbReference>
<dbReference type="PANTHER" id="PTHR11289:SF0">
    <property type="entry name" value="BREAST CANCER TYPE 2 SUSCEPTIBILITY PROTEIN"/>
    <property type="match status" value="1"/>
</dbReference>
<dbReference type="AlphaFoldDB" id="A0A1E7FGM8"/>
<dbReference type="PANTHER" id="PTHR11289">
    <property type="entry name" value="BREAST CANCER TYPE 2 SUSCEPTIBILITY PROTEIN BRCA2"/>
    <property type="match status" value="1"/>
</dbReference>
<dbReference type="InParanoid" id="A0A1E7FGM8"/>
<proteinExistence type="predicted"/>
<name>A0A1E7FGM8_9STRA</name>
<gene>
    <name evidence="4" type="primary">BRCA2a</name>
    <name evidence="4" type="ORF">FRACYDRAFT_183976</name>
</gene>
<reference evidence="4 5" key="1">
    <citation type="submission" date="2016-09" db="EMBL/GenBank/DDBJ databases">
        <title>Extensive genetic diversity and differential bi-allelic expression allows diatom success in the polar Southern Ocean.</title>
        <authorList>
            <consortium name="DOE Joint Genome Institute"/>
            <person name="Mock T."/>
            <person name="Otillar R.P."/>
            <person name="Strauss J."/>
            <person name="Dupont C."/>
            <person name="Frickenhaus S."/>
            <person name="Maumus F."/>
            <person name="Mcmullan M."/>
            <person name="Sanges R."/>
            <person name="Schmutz J."/>
            <person name="Toseland A."/>
            <person name="Valas R."/>
            <person name="Veluchamy A."/>
            <person name="Ward B.J."/>
            <person name="Allen A."/>
            <person name="Barry K."/>
            <person name="Falciatore A."/>
            <person name="Ferrante M."/>
            <person name="Fortunato A.E."/>
            <person name="Gloeckner G."/>
            <person name="Gruber A."/>
            <person name="Hipkin R."/>
            <person name="Janech M."/>
            <person name="Kroth P."/>
            <person name="Leese F."/>
            <person name="Lindquist E."/>
            <person name="Lyon B.R."/>
            <person name="Martin J."/>
            <person name="Mayer C."/>
            <person name="Parker M."/>
            <person name="Quesneville H."/>
            <person name="Raymond J."/>
            <person name="Uhlig C."/>
            <person name="Valentin K.U."/>
            <person name="Worden A.Z."/>
            <person name="Armbrust E.V."/>
            <person name="Bowler C."/>
            <person name="Green B."/>
            <person name="Moulton V."/>
            <person name="Van Oosterhout C."/>
            <person name="Grigoriev I."/>
        </authorList>
    </citation>
    <scope>NUCLEOTIDE SEQUENCE [LARGE SCALE GENOMIC DNA]</scope>
    <source>
        <strain evidence="4 5">CCMP1102</strain>
    </source>
</reference>
<dbReference type="EMBL" id="KV784357">
    <property type="protein sequence ID" value="OEU17322.1"/>
    <property type="molecule type" value="Genomic_DNA"/>
</dbReference>
<dbReference type="InterPro" id="IPR015252">
    <property type="entry name" value="BRCA2_hlx"/>
</dbReference>
<dbReference type="Gene3D" id="2.40.50.140">
    <property type="entry name" value="Nucleic acid-binding proteins"/>
    <property type="match status" value="2"/>
</dbReference>
<dbReference type="SUPFAM" id="SSF81872">
    <property type="entry name" value="BRCA2 helical domain"/>
    <property type="match status" value="1"/>
</dbReference>
<feature type="domain" description="BRCA2 OB1" evidence="2">
    <location>
        <begin position="73"/>
        <end position="197"/>
    </location>
</feature>
<dbReference type="Pfam" id="PF09103">
    <property type="entry name" value="BRCA-2_OB1"/>
    <property type="match status" value="1"/>
</dbReference>
<keyword evidence="1" id="KW-1133">Transmembrane helix</keyword>